<dbReference type="AlphaFoldDB" id="A0A314UKM1"/>
<proteinExistence type="predicted"/>
<accession>A0A314UKM1</accession>
<feature type="domain" description="Pleiotropic ABC efflux transporter N-terminal" evidence="1">
    <location>
        <begin position="107"/>
        <end position="156"/>
    </location>
</feature>
<reference evidence="2 3" key="1">
    <citation type="submission" date="2018-02" db="EMBL/GenBank/DDBJ databases">
        <title>Draft genome of wild Prunus yedoensis var. nudiflora.</title>
        <authorList>
            <person name="Baek S."/>
            <person name="Kim J.-H."/>
            <person name="Choi K."/>
            <person name="Kim G.-B."/>
            <person name="Cho A."/>
            <person name="Jang H."/>
            <person name="Shin C.-H."/>
            <person name="Yu H.-J."/>
            <person name="Mun J.-H."/>
        </authorList>
    </citation>
    <scope>NUCLEOTIDE SEQUENCE [LARGE SCALE GENOMIC DNA]</scope>
    <source>
        <strain evidence="3">cv. Jeju island</strain>
        <tissue evidence="2">Leaf</tissue>
    </source>
</reference>
<protein>
    <submittedName>
        <fullName evidence="2">Pleiotropic drug resistance protein 3-like</fullName>
    </submittedName>
</protein>
<organism evidence="2 3">
    <name type="scientific">Prunus yedoensis var. nudiflora</name>
    <dbReference type="NCBI Taxonomy" id="2094558"/>
    <lineage>
        <taxon>Eukaryota</taxon>
        <taxon>Viridiplantae</taxon>
        <taxon>Streptophyta</taxon>
        <taxon>Embryophyta</taxon>
        <taxon>Tracheophyta</taxon>
        <taxon>Spermatophyta</taxon>
        <taxon>Magnoliopsida</taxon>
        <taxon>eudicotyledons</taxon>
        <taxon>Gunneridae</taxon>
        <taxon>Pentapetalae</taxon>
        <taxon>rosids</taxon>
        <taxon>fabids</taxon>
        <taxon>Rosales</taxon>
        <taxon>Rosaceae</taxon>
        <taxon>Amygdaloideae</taxon>
        <taxon>Amygdaleae</taxon>
        <taxon>Prunus</taxon>
    </lineage>
</organism>
<gene>
    <name evidence="2" type="ORF">Pyn_00545</name>
</gene>
<dbReference type="Pfam" id="PF14510">
    <property type="entry name" value="ABC_trans_N"/>
    <property type="match status" value="1"/>
</dbReference>
<dbReference type="OrthoDB" id="948837at2759"/>
<comment type="caution">
    <text evidence="2">The sequence shown here is derived from an EMBL/GenBank/DDBJ whole genome shotgun (WGS) entry which is preliminary data.</text>
</comment>
<evidence type="ECO:0000313" key="3">
    <source>
        <dbReference type="Proteomes" id="UP000250321"/>
    </source>
</evidence>
<dbReference type="Proteomes" id="UP000250321">
    <property type="component" value="Unassembled WGS sequence"/>
</dbReference>
<sequence>MDISLCFAGCFGLNPNKPSNQAMKGQGENRKPKKLFCSSQGRLFFAHFTADHELSCGLMILRYGLCCGAGEDENEADGEGKRVVDVTKLRALERHLFIEKLIKHIENDNLRLLRKIRNRIDRVGVELPTVEVRYKDLCVEAVCEVVHGKPLPTLWNSVKSMLSVFAKFPGSKSREAKISIIKDFRGTIKPGRMWEDLLFKGAIRESGQIPQVVRRSYLQWTQTREFVPQKTSAYISQLDMHIPEMTVRETLDFSARCQGIGSRADFMLEVSKREKEAGIIPDPDVDTYMKAISVQGLKRTLQTDYILKILGLDICADTLVGDP</sequence>
<dbReference type="InterPro" id="IPR029481">
    <property type="entry name" value="ABC_trans_N"/>
</dbReference>
<name>A0A314UKM1_PRUYE</name>
<evidence type="ECO:0000313" key="2">
    <source>
        <dbReference type="EMBL" id="PQM37980.1"/>
    </source>
</evidence>
<dbReference type="PANTHER" id="PTHR48040">
    <property type="entry name" value="PLEIOTROPIC DRUG RESISTANCE PROTEIN 1-LIKE ISOFORM X1"/>
    <property type="match status" value="1"/>
</dbReference>
<dbReference type="STRING" id="2094558.A0A314UKM1"/>
<dbReference type="EMBL" id="PJQY01003375">
    <property type="protein sequence ID" value="PQM37980.1"/>
    <property type="molecule type" value="Genomic_DNA"/>
</dbReference>
<dbReference type="PANTHER" id="PTHR48040:SF18">
    <property type="entry name" value="PLEIOTROPIC DRUG RESISTANCE PROTEIN 3-LIKE ISOFORM X1"/>
    <property type="match status" value="1"/>
</dbReference>
<keyword evidence="3" id="KW-1185">Reference proteome</keyword>
<evidence type="ECO:0000259" key="1">
    <source>
        <dbReference type="Pfam" id="PF14510"/>
    </source>
</evidence>